<organism evidence="1">
    <name type="scientific">Rhizophora mucronata</name>
    <name type="common">Asiatic mangrove</name>
    <dbReference type="NCBI Taxonomy" id="61149"/>
    <lineage>
        <taxon>Eukaryota</taxon>
        <taxon>Viridiplantae</taxon>
        <taxon>Streptophyta</taxon>
        <taxon>Embryophyta</taxon>
        <taxon>Tracheophyta</taxon>
        <taxon>Spermatophyta</taxon>
        <taxon>Magnoliopsida</taxon>
        <taxon>eudicotyledons</taxon>
        <taxon>Gunneridae</taxon>
        <taxon>Pentapetalae</taxon>
        <taxon>rosids</taxon>
        <taxon>fabids</taxon>
        <taxon>Malpighiales</taxon>
        <taxon>Rhizophoraceae</taxon>
        <taxon>Rhizophora</taxon>
    </lineage>
</organism>
<reference evidence="1" key="1">
    <citation type="submission" date="2018-02" db="EMBL/GenBank/DDBJ databases">
        <title>Rhizophora mucronata_Transcriptome.</title>
        <authorList>
            <person name="Meera S.P."/>
            <person name="Sreeshan A."/>
            <person name="Augustine A."/>
        </authorList>
    </citation>
    <scope>NUCLEOTIDE SEQUENCE</scope>
    <source>
        <tissue evidence="1">Leaf</tissue>
    </source>
</reference>
<name>A0A2P2N5T3_RHIMU</name>
<proteinExistence type="predicted"/>
<dbReference type="EMBL" id="GGEC01057321">
    <property type="protein sequence ID" value="MBX37805.1"/>
    <property type="molecule type" value="Transcribed_RNA"/>
</dbReference>
<sequence>MIRGTMRDSSSP</sequence>
<evidence type="ECO:0000313" key="1">
    <source>
        <dbReference type="EMBL" id="MBX37805.1"/>
    </source>
</evidence>
<accession>A0A2P2N5T3</accession>
<protein>
    <submittedName>
        <fullName evidence="1">Uncharacterized protein MANES_17G074400</fullName>
    </submittedName>
</protein>